<sequence>MVSPNTSITFSKETLECLAGLAKVRNKSIQDLAEKLMQQAIEFEEDTILVERAIERDVPGAEEVDDSEEIWK</sequence>
<proteinExistence type="predicted"/>
<evidence type="ECO:0000313" key="1">
    <source>
        <dbReference type="EMBL" id="GFQ76562.1"/>
    </source>
</evidence>
<protein>
    <submittedName>
        <fullName evidence="1">Uncharacterized protein</fullName>
    </submittedName>
</protein>
<gene>
    <name evidence="1" type="primary">COM42_02655</name>
    <name evidence="1" type="ORF">TNCT_635201</name>
</gene>
<keyword evidence="2" id="KW-1185">Reference proteome</keyword>
<organism evidence="1 2">
    <name type="scientific">Trichonephila clavata</name>
    <name type="common">Joro spider</name>
    <name type="synonym">Nephila clavata</name>
    <dbReference type="NCBI Taxonomy" id="2740835"/>
    <lineage>
        <taxon>Eukaryota</taxon>
        <taxon>Metazoa</taxon>
        <taxon>Ecdysozoa</taxon>
        <taxon>Arthropoda</taxon>
        <taxon>Chelicerata</taxon>
        <taxon>Arachnida</taxon>
        <taxon>Araneae</taxon>
        <taxon>Araneomorphae</taxon>
        <taxon>Entelegynae</taxon>
        <taxon>Araneoidea</taxon>
        <taxon>Nephilidae</taxon>
        <taxon>Trichonephila</taxon>
    </lineage>
</organism>
<evidence type="ECO:0000313" key="2">
    <source>
        <dbReference type="Proteomes" id="UP000887116"/>
    </source>
</evidence>
<dbReference type="Proteomes" id="UP000887116">
    <property type="component" value="Unassembled WGS sequence"/>
</dbReference>
<name>A0A8X6HL35_TRICU</name>
<reference evidence="1" key="1">
    <citation type="submission" date="2020-07" db="EMBL/GenBank/DDBJ databases">
        <title>Multicomponent nature underlies the extraordinary mechanical properties of spider dragline silk.</title>
        <authorList>
            <person name="Kono N."/>
            <person name="Nakamura H."/>
            <person name="Mori M."/>
            <person name="Yoshida Y."/>
            <person name="Ohtoshi R."/>
            <person name="Malay A.D."/>
            <person name="Moran D.A.P."/>
            <person name="Tomita M."/>
            <person name="Numata K."/>
            <person name="Arakawa K."/>
        </authorList>
    </citation>
    <scope>NUCLEOTIDE SEQUENCE</scope>
</reference>
<accession>A0A8X6HL35</accession>
<dbReference type="AlphaFoldDB" id="A0A8X6HL35"/>
<dbReference type="EMBL" id="BMAO01011793">
    <property type="protein sequence ID" value="GFQ76562.1"/>
    <property type="molecule type" value="Genomic_DNA"/>
</dbReference>
<comment type="caution">
    <text evidence="1">The sequence shown here is derived from an EMBL/GenBank/DDBJ whole genome shotgun (WGS) entry which is preliminary data.</text>
</comment>